<comment type="function">
    <text evidence="8">Catalytic subunit of the SLX1-SLX4 structure-specific endonuclease that resolves DNA secondary structures generated during DNA repair and recombination. Has endonuclease activity towards branched DNA substrates, introducing single-strand cuts in duplex DNA close to junctions with ss-DNA.</text>
</comment>
<protein>
    <submittedName>
        <fullName evidence="10">SLX1 homolog B, structure-specific endonuclease subunit</fullName>
    </submittedName>
</protein>
<dbReference type="InterPro" id="IPR027520">
    <property type="entry name" value="Slx1"/>
</dbReference>
<dbReference type="GO" id="GO:0008821">
    <property type="term" value="F:crossover junction DNA endonuclease activity"/>
    <property type="evidence" value="ECO:0007669"/>
    <property type="project" value="TreeGrafter"/>
</dbReference>
<evidence type="ECO:0000256" key="7">
    <source>
        <dbReference type="ARBA" id="ARBA00023242"/>
    </source>
</evidence>
<evidence type="ECO:0000313" key="11">
    <source>
        <dbReference type="Proteomes" id="UP000694409"/>
    </source>
</evidence>
<dbReference type="OMA" id="HNRGCDF"/>
<dbReference type="GeneTree" id="ENSGT00390000013368"/>
<dbReference type="Proteomes" id="UP000694409">
    <property type="component" value="Unassembled WGS sequence"/>
</dbReference>
<evidence type="ECO:0000256" key="5">
    <source>
        <dbReference type="ARBA" id="ARBA00023172"/>
    </source>
</evidence>
<dbReference type="InterPro" id="IPR035901">
    <property type="entry name" value="GIY-YIG_endonuc_sf"/>
</dbReference>
<evidence type="ECO:0000256" key="3">
    <source>
        <dbReference type="ARBA" id="ARBA00022763"/>
    </source>
</evidence>
<dbReference type="InterPro" id="IPR048749">
    <property type="entry name" value="SLX1_C"/>
</dbReference>
<dbReference type="Pfam" id="PF21202">
    <property type="entry name" value="SLX1_C"/>
    <property type="match status" value="1"/>
</dbReference>
<sequence>MEAKPPPFVPRQKYNIVVAQCIVGTEANPPPFLFTQYNQSALAQCIVGTEALPLLHRGGSARALPEVTPVHCGTAMAAMRAVYLLRSAAPRGRCRGRTYVGFTVDPRRRLRQHNGGRRRGGARRTSGRGPWEMELFIHGFPSDVAALRFEWAWQHPNSSRRLLAPPTRRPREQPISFALRLLPRLLRAPPWSRLPLKIRWLRPPRPALELAPPTHMVEEEGAGLPRLKRKKGRSQECEVEDCGCGLCGEAQATPLLRCPRPLCDMAAHPPCLARLFLAPEPQQLLPIGGACPRCHTHLLWGDLIRRCLGEAEPEEEWAEPDDIIIPSSAPT</sequence>
<dbReference type="PANTHER" id="PTHR20208">
    <property type="entry name" value="STRUCTURE-SPECIFIC ENDONUCLEASE SUBUNIT SLX1"/>
    <property type="match status" value="1"/>
</dbReference>
<dbReference type="Gene3D" id="3.30.40.10">
    <property type="entry name" value="Zinc/RING finger domain, C3HC4 (zinc finger)"/>
    <property type="match status" value="1"/>
</dbReference>
<evidence type="ECO:0000256" key="8">
    <source>
        <dbReference type="HAMAP-Rule" id="MF_03100"/>
    </source>
</evidence>
<comment type="subunit">
    <text evidence="8">Forms a heterodimer with SLX4.</text>
</comment>
<keyword evidence="6 8" id="KW-0234">DNA repair</keyword>
<dbReference type="PANTHER" id="PTHR20208:SF10">
    <property type="entry name" value="STRUCTURE-SPECIFIC ENDONUCLEASE SUBUNIT SLX1"/>
    <property type="match status" value="1"/>
</dbReference>
<dbReference type="GO" id="GO:0090656">
    <property type="term" value="P:t-circle formation"/>
    <property type="evidence" value="ECO:0007669"/>
    <property type="project" value="Ensembl"/>
</dbReference>
<comment type="similarity">
    <text evidence="8">Belongs to the SLX1 family.</text>
</comment>
<dbReference type="GO" id="GO:1904431">
    <property type="term" value="P:positive regulation of t-circle formation"/>
    <property type="evidence" value="ECO:0007669"/>
    <property type="project" value="Ensembl"/>
</dbReference>
<evidence type="ECO:0000313" key="10">
    <source>
        <dbReference type="Ensembl" id="ENSSCAP00000021889.1"/>
    </source>
</evidence>
<keyword evidence="4 8" id="KW-0378">Hydrolase</keyword>
<keyword evidence="2 8" id="KW-0255">Endonuclease</keyword>
<comment type="subcellular location">
    <subcellularLocation>
        <location evidence="8">Nucleus</location>
    </subcellularLocation>
</comment>
<dbReference type="PROSITE" id="PS50164">
    <property type="entry name" value="GIY_YIG"/>
    <property type="match status" value="1"/>
</dbReference>
<dbReference type="InterPro" id="IPR000305">
    <property type="entry name" value="GIY-YIG_endonuc"/>
</dbReference>
<keyword evidence="11" id="KW-1185">Reference proteome</keyword>
<evidence type="ECO:0000256" key="2">
    <source>
        <dbReference type="ARBA" id="ARBA00022759"/>
    </source>
</evidence>
<dbReference type="HAMAP" id="MF_03100">
    <property type="entry name" value="Endonuc_su_Slx1"/>
    <property type="match status" value="1"/>
</dbReference>
<name>A0A8C9NT59_SERCA</name>
<comment type="caution">
    <text evidence="8">Lacks conserved residue(s) required for the propagation of feature annotation.</text>
</comment>
<evidence type="ECO:0000256" key="1">
    <source>
        <dbReference type="ARBA" id="ARBA00022722"/>
    </source>
</evidence>
<evidence type="ECO:0000256" key="4">
    <source>
        <dbReference type="ARBA" id="ARBA00022801"/>
    </source>
</evidence>
<dbReference type="KEGG" id="scan:103824711"/>
<dbReference type="Pfam" id="PF01541">
    <property type="entry name" value="GIY-YIG"/>
    <property type="match status" value="1"/>
</dbReference>
<dbReference type="Ensembl" id="ENSSCAT00000024389.1">
    <property type="protein sequence ID" value="ENSSCAP00000021889.1"/>
    <property type="gene ID" value="ENSSCAG00000015736.1"/>
</dbReference>
<feature type="domain" description="GIY-YIG" evidence="9">
    <location>
        <begin position="78"/>
        <end position="164"/>
    </location>
</feature>
<reference evidence="10" key="1">
    <citation type="submission" date="2025-08" db="UniProtKB">
        <authorList>
            <consortium name="Ensembl"/>
        </authorList>
    </citation>
    <scope>IDENTIFICATION</scope>
</reference>
<reference evidence="10" key="2">
    <citation type="submission" date="2025-09" db="UniProtKB">
        <authorList>
            <consortium name="Ensembl"/>
        </authorList>
    </citation>
    <scope>IDENTIFICATION</scope>
</reference>
<dbReference type="Gene3D" id="3.40.1440.10">
    <property type="entry name" value="GIY-YIG endonuclease"/>
    <property type="match status" value="1"/>
</dbReference>
<accession>A0A8C9NT59</accession>
<dbReference type="GO" id="GO:0017108">
    <property type="term" value="F:5'-flap endonuclease activity"/>
    <property type="evidence" value="ECO:0007669"/>
    <property type="project" value="InterPro"/>
</dbReference>
<evidence type="ECO:0000256" key="6">
    <source>
        <dbReference type="ARBA" id="ARBA00023204"/>
    </source>
</evidence>
<dbReference type="InterPro" id="IPR013083">
    <property type="entry name" value="Znf_RING/FYVE/PHD"/>
</dbReference>
<keyword evidence="1 8" id="KW-0540">Nuclease</keyword>
<dbReference type="GO" id="GO:0033557">
    <property type="term" value="C:Slx1-Slx4 complex"/>
    <property type="evidence" value="ECO:0007669"/>
    <property type="project" value="UniProtKB-UniRule"/>
</dbReference>
<keyword evidence="7 8" id="KW-0539">Nucleus</keyword>
<keyword evidence="3 8" id="KW-0227">DNA damage</keyword>
<organism evidence="10 11">
    <name type="scientific">Serinus canaria</name>
    <name type="common">Island canary</name>
    <name type="synonym">Fringilla canaria</name>
    <dbReference type="NCBI Taxonomy" id="9135"/>
    <lineage>
        <taxon>Eukaryota</taxon>
        <taxon>Metazoa</taxon>
        <taxon>Chordata</taxon>
        <taxon>Craniata</taxon>
        <taxon>Vertebrata</taxon>
        <taxon>Euteleostomi</taxon>
        <taxon>Archelosauria</taxon>
        <taxon>Archosauria</taxon>
        <taxon>Dinosauria</taxon>
        <taxon>Saurischia</taxon>
        <taxon>Theropoda</taxon>
        <taxon>Coelurosauria</taxon>
        <taxon>Aves</taxon>
        <taxon>Neognathae</taxon>
        <taxon>Neoaves</taxon>
        <taxon>Telluraves</taxon>
        <taxon>Australaves</taxon>
        <taxon>Passeriformes</taxon>
        <taxon>Passeroidea</taxon>
        <taxon>Fringillidae</taxon>
        <taxon>Carduelinae</taxon>
        <taxon>Serinus</taxon>
    </lineage>
</organism>
<dbReference type="GO" id="GO:0000724">
    <property type="term" value="P:double-strand break repair via homologous recombination"/>
    <property type="evidence" value="ECO:0007669"/>
    <property type="project" value="TreeGrafter"/>
</dbReference>
<keyword evidence="5 8" id="KW-0233">DNA recombination</keyword>
<comment type="cofactor">
    <cofactor evidence="8">
        <name>a divalent metal cation</name>
        <dbReference type="ChEBI" id="CHEBI:60240"/>
    </cofactor>
</comment>
<evidence type="ECO:0000259" key="9">
    <source>
        <dbReference type="PROSITE" id="PS50164"/>
    </source>
</evidence>
<dbReference type="InterPro" id="IPR050381">
    <property type="entry name" value="SLX1_endonuclease"/>
</dbReference>
<proteinExistence type="inferred from homology"/>
<dbReference type="AlphaFoldDB" id="A0A8C9NT59"/>